<gene>
    <name evidence="1" type="ORF">BO78DRAFT_438915</name>
</gene>
<dbReference type="Gene3D" id="1.25.40.20">
    <property type="entry name" value="Ankyrin repeat-containing domain"/>
    <property type="match status" value="1"/>
</dbReference>
<keyword evidence="2" id="KW-1185">Reference proteome</keyword>
<sequence>MSVKLASNPSYLDMLPTVSSKRINETVRQTEAYRRRAREHAKELEDYHISALTHKAHRGSQLCPLPKEGEWRSVEGLCPPCEWHQPGGAVSYSLKRHLASCIMIDMLNEDYRFVKSYLDAGVNPDLFFHGRWHGTGVPWLFKLALEKGADVNVFPATNLTGEYQFQYMLDDLPFENREEILELLLEKGAICSTAWSFLDIVSAKSATKLLKLVFKNGVDITRLKARSNGTWYGFGRDLEQTVLNACAYVGTPDLLEFLISRVPELLNDVTGALWPAIHSPNKNPDKLLYLLRKGGEPDRDMLAIAVKHRDNGEDGWADAVDMISAKLGEDA</sequence>
<evidence type="ECO:0000313" key="1">
    <source>
        <dbReference type="EMBL" id="PYI09357.1"/>
    </source>
</evidence>
<dbReference type="InterPro" id="IPR036770">
    <property type="entry name" value="Ankyrin_rpt-contain_sf"/>
</dbReference>
<reference evidence="1 2" key="1">
    <citation type="submission" date="2018-02" db="EMBL/GenBank/DDBJ databases">
        <title>The genomes of Aspergillus section Nigri reveals drivers in fungal speciation.</title>
        <authorList>
            <consortium name="DOE Joint Genome Institute"/>
            <person name="Vesth T.C."/>
            <person name="Nybo J."/>
            <person name="Theobald S."/>
            <person name="Brandl J."/>
            <person name="Frisvad J.C."/>
            <person name="Nielsen K.F."/>
            <person name="Lyhne E.K."/>
            <person name="Kogle M.E."/>
            <person name="Kuo A."/>
            <person name="Riley R."/>
            <person name="Clum A."/>
            <person name="Nolan M."/>
            <person name="Lipzen A."/>
            <person name="Salamov A."/>
            <person name="Henrissat B."/>
            <person name="Wiebenga A."/>
            <person name="De vries R.P."/>
            <person name="Grigoriev I.V."/>
            <person name="Mortensen U.H."/>
            <person name="Andersen M.R."/>
            <person name="Baker S.E."/>
        </authorList>
    </citation>
    <scope>NUCLEOTIDE SEQUENCE [LARGE SCALE GENOMIC DNA]</scope>
    <source>
        <strain evidence="1 2">CBS 121057</strain>
    </source>
</reference>
<accession>A0A319EGE8</accession>
<dbReference type="OrthoDB" id="10453931at2759"/>
<evidence type="ECO:0008006" key="3">
    <source>
        <dbReference type="Google" id="ProtNLM"/>
    </source>
</evidence>
<dbReference type="VEuPathDB" id="FungiDB:BO78DRAFT_438915"/>
<dbReference type="AlphaFoldDB" id="A0A319EGE8"/>
<protein>
    <recommendedName>
        <fullName evidence="3">Ankyrin</fullName>
    </recommendedName>
</protein>
<dbReference type="Proteomes" id="UP000248423">
    <property type="component" value="Unassembled WGS sequence"/>
</dbReference>
<dbReference type="SUPFAM" id="SSF48403">
    <property type="entry name" value="Ankyrin repeat"/>
    <property type="match status" value="1"/>
</dbReference>
<dbReference type="EMBL" id="KZ826328">
    <property type="protein sequence ID" value="PYI09357.1"/>
    <property type="molecule type" value="Genomic_DNA"/>
</dbReference>
<proteinExistence type="predicted"/>
<organism evidence="1 2">
    <name type="scientific">Aspergillus sclerotiicarbonarius (strain CBS 121057 / IBT 28362)</name>
    <dbReference type="NCBI Taxonomy" id="1448318"/>
    <lineage>
        <taxon>Eukaryota</taxon>
        <taxon>Fungi</taxon>
        <taxon>Dikarya</taxon>
        <taxon>Ascomycota</taxon>
        <taxon>Pezizomycotina</taxon>
        <taxon>Eurotiomycetes</taxon>
        <taxon>Eurotiomycetidae</taxon>
        <taxon>Eurotiales</taxon>
        <taxon>Aspergillaceae</taxon>
        <taxon>Aspergillus</taxon>
        <taxon>Aspergillus subgen. Circumdati</taxon>
    </lineage>
</organism>
<name>A0A319EGE8_ASPSB</name>
<evidence type="ECO:0000313" key="2">
    <source>
        <dbReference type="Proteomes" id="UP000248423"/>
    </source>
</evidence>